<dbReference type="RefSeq" id="WP_144941193.1">
    <property type="nucleotide sequence ID" value="NZ_JBHTIU010000010.1"/>
</dbReference>
<keyword evidence="3" id="KW-1185">Reference proteome</keyword>
<comment type="caution">
    <text evidence="2">The sequence shown here is derived from an EMBL/GenBank/DDBJ whole genome shotgun (WGS) entry which is preliminary data.</text>
</comment>
<dbReference type="EMBL" id="JBHTIU010000010">
    <property type="protein sequence ID" value="MFD0868221.1"/>
    <property type="molecule type" value="Genomic_DNA"/>
</dbReference>
<name>A0ABW3D6T6_9BACL</name>
<dbReference type="PANTHER" id="PTHR35787">
    <property type="entry name" value="GLYCEROL UPTAKE OPERON ANTITERMINATOR REGULATORY PROTEIN"/>
    <property type="match status" value="1"/>
</dbReference>
<dbReference type="InterPro" id="IPR006699">
    <property type="entry name" value="GlpP"/>
</dbReference>
<dbReference type="Pfam" id="PF04309">
    <property type="entry name" value="G3P_antiterm"/>
    <property type="match status" value="1"/>
</dbReference>
<protein>
    <recommendedName>
        <fullName evidence="1">Glycerol uptake operon antiterminator regulatory protein</fullName>
    </recommendedName>
</protein>
<keyword evidence="1" id="KW-0319">Glycerol metabolism</keyword>
<comment type="function">
    <text evidence="1">Regulates expression of the glpD operon. In the presence of glycerol 3-phosphate (G3P) causes antitermination of transcription of glpD at the inverted repeat of the leader region to enhance its transcription. Binds and stabilizes glpD leader mRNA.</text>
</comment>
<gene>
    <name evidence="2" type="ORF">ACFQ03_03600</name>
</gene>
<dbReference type="SUPFAM" id="SSF110391">
    <property type="entry name" value="GlpP-like"/>
    <property type="match status" value="1"/>
</dbReference>
<keyword evidence="1" id="KW-0694">RNA-binding</keyword>
<evidence type="ECO:0000313" key="3">
    <source>
        <dbReference type="Proteomes" id="UP001597120"/>
    </source>
</evidence>
<organism evidence="2 3">
    <name type="scientific">Paenibacillus residui</name>
    <dbReference type="NCBI Taxonomy" id="629724"/>
    <lineage>
        <taxon>Bacteria</taxon>
        <taxon>Bacillati</taxon>
        <taxon>Bacillota</taxon>
        <taxon>Bacilli</taxon>
        <taxon>Bacillales</taxon>
        <taxon>Paenibacillaceae</taxon>
        <taxon>Paenibacillus</taxon>
    </lineage>
</organism>
<keyword evidence="1" id="KW-0804">Transcription</keyword>
<dbReference type="PIRSF" id="PIRSF016897">
    <property type="entry name" value="GlpP"/>
    <property type="match status" value="1"/>
</dbReference>
<dbReference type="InterPro" id="IPR013785">
    <property type="entry name" value="Aldolase_TIM"/>
</dbReference>
<dbReference type="Proteomes" id="UP001597120">
    <property type="component" value="Unassembled WGS sequence"/>
</dbReference>
<evidence type="ECO:0000313" key="2">
    <source>
        <dbReference type="EMBL" id="MFD0868221.1"/>
    </source>
</evidence>
<keyword evidence="1" id="KW-0805">Transcription regulation</keyword>
<reference evidence="3" key="1">
    <citation type="journal article" date="2019" name="Int. J. Syst. Evol. Microbiol.">
        <title>The Global Catalogue of Microorganisms (GCM) 10K type strain sequencing project: providing services to taxonomists for standard genome sequencing and annotation.</title>
        <authorList>
            <consortium name="The Broad Institute Genomics Platform"/>
            <consortium name="The Broad Institute Genome Sequencing Center for Infectious Disease"/>
            <person name="Wu L."/>
            <person name="Ma J."/>
        </authorList>
    </citation>
    <scope>NUCLEOTIDE SEQUENCE [LARGE SCALE GENOMIC DNA]</scope>
    <source>
        <strain evidence="3">CCUG 57263</strain>
    </source>
</reference>
<proteinExistence type="predicted"/>
<dbReference type="PANTHER" id="PTHR35787:SF1">
    <property type="entry name" value="GLYCEROL UPTAKE OPERON ANTITERMINATOR REGULATORY PROTEIN"/>
    <property type="match status" value="1"/>
</dbReference>
<dbReference type="Gene3D" id="3.20.20.70">
    <property type="entry name" value="Aldolase class I"/>
    <property type="match status" value="1"/>
</dbReference>
<accession>A0ABW3D6T6</accession>
<evidence type="ECO:0000256" key="1">
    <source>
        <dbReference type="PIRNR" id="PIRNR016897"/>
    </source>
</evidence>
<sequence length="178" mass="19775">MDHNSIIAAMTKKEQLDEVKNSRVKKVILMSGDIMSLKEIIFQLHSTNKEVYVHIEMVDGIGRDASAVQYLAEVFRADGIVSTKSNAISAAKYAGLKTIQRVFAIDSGAFETAIKMIATSKPDKVELMPGLMPRVINEMKRRINRPLIVGGLIRYKDEIETALNSGADYVSVGDPEFW</sequence>